<protein>
    <submittedName>
        <fullName evidence="2">Uncharacterized protein</fullName>
    </submittedName>
</protein>
<dbReference type="HOGENOM" id="CLU_2387742_0_0_1"/>
<gene>
    <name evidence="2" type="ORF">H103_04716</name>
</gene>
<name>A0A022W1N1_TRIRU</name>
<reference evidence="2" key="1">
    <citation type="submission" date="2014-02" db="EMBL/GenBank/DDBJ databases">
        <title>The Genome Sequence of Trichophyton rubrum (morphotype fischeri) CBS 288.86.</title>
        <authorList>
            <consortium name="The Broad Institute Genomics Platform"/>
            <person name="Cuomo C.A."/>
            <person name="White T.C."/>
            <person name="Graser Y."/>
            <person name="Martinez-Rossi N."/>
            <person name="Heitman J."/>
            <person name="Young S.K."/>
            <person name="Zeng Q."/>
            <person name="Gargeya S."/>
            <person name="Abouelleil A."/>
            <person name="Alvarado L."/>
            <person name="Chapman S.B."/>
            <person name="Gainer-Dewar J."/>
            <person name="Goldberg J."/>
            <person name="Griggs A."/>
            <person name="Gujja S."/>
            <person name="Hansen M."/>
            <person name="Howarth C."/>
            <person name="Imamovic A."/>
            <person name="Larimer J."/>
            <person name="Martinez D."/>
            <person name="Murphy C."/>
            <person name="Pearson M.D."/>
            <person name="Persinoti G."/>
            <person name="Poon T."/>
            <person name="Priest M."/>
            <person name="Roberts A.D."/>
            <person name="Saif S."/>
            <person name="Shea T.D."/>
            <person name="Sykes S.N."/>
            <person name="Wortman J."/>
            <person name="Nusbaum C."/>
            <person name="Birren B."/>
        </authorList>
    </citation>
    <scope>NUCLEOTIDE SEQUENCE [LARGE SCALE GENOMIC DNA]</scope>
    <source>
        <strain evidence="2">CBS 288.86</strain>
    </source>
</reference>
<proteinExistence type="predicted"/>
<accession>A0A022W1N1</accession>
<feature type="region of interest" description="Disordered" evidence="1">
    <location>
        <begin position="67"/>
        <end position="94"/>
    </location>
</feature>
<organism evidence="2">
    <name type="scientific">Trichophyton rubrum CBS 288.86</name>
    <dbReference type="NCBI Taxonomy" id="1215330"/>
    <lineage>
        <taxon>Eukaryota</taxon>
        <taxon>Fungi</taxon>
        <taxon>Dikarya</taxon>
        <taxon>Ascomycota</taxon>
        <taxon>Pezizomycotina</taxon>
        <taxon>Eurotiomycetes</taxon>
        <taxon>Eurotiomycetidae</taxon>
        <taxon>Onygenales</taxon>
        <taxon>Arthrodermataceae</taxon>
        <taxon>Trichophyton</taxon>
    </lineage>
</organism>
<dbReference type="AlphaFoldDB" id="A0A022W1N1"/>
<sequence>MASEDSLHHVVCTYKKEKLLSAIHEVTYLFQKWPQKIAVICSRGPQDVPMGRDSDLSQLASYWESRRPKDSKKDLKHLIGPGKPVARLPAGASK</sequence>
<dbReference type="Proteomes" id="UP000023758">
    <property type="component" value="Unassembled WGS sequence"/>
</dbReference>
<feature type="compositionally biased region" description="Basic and acidic residues" evidence="1">
    <location>
        <begin position="67"/>
        <end position="77"/>
    </location>
</feature>
<dbReference type="EMBL" id="KK207857">
    <property type="protein sequence ID" value="EZF51983.1"/>
    <property type="molecule type" value="Genomic_DNA"/>
</dbReference>
<evidence type="ECO:0000313" key="2">
    <source>
        <dbReference type="EMBL" id="EZF51983.1"/>
    </source>
</evidence>
<evidence type="ECO:0000256" key="1">
    <source>
        <dbReference type="SAM" id="MobiDB-lite"/>
    </source>
</evidence>